<evidence type="ECO:0000313" key="2">
    <source>
        <dbReference type="EnsemblMetazoa" id="AALFPA23_008617.P11672"/>
    </source>
</evidence>
<evidence type="ECO:0000256" key="1">
    <source>
        <dbReference type="SAM" id="MobiDB-lite"/>
    </source>
</evidence>
<dbReference type="RefSeq" id="XP_062703020.1">
    <property type="nucleotide sequence ID" value="XM_062847036.1"/>
</dbReference>
<organism evidence="2 3">
    <name type="scientific">Aedes albopictus</name>
    <name type="common">Asian tiger mosquito</name>
    <name type="synonym">Stegomyia albopicta</name>
    <dbReference type="NCBI Taxonomy" id="7160"/>
    <lineage>
        <taxon>Eukaryota</taxon>
        <taxon>Metazoa</taxon>
        <taxon>Ecdysozoa</taxon>
        <taxon>Arthropoda</taxon>
        <taxon>Hexapoda</taxon>
        <taxon>Insecta</taxon>
        <taxon>Pterygota</taxon>
        <taxon>Neoptera</taxon>
        <taxon>Endopterygota</taxon>
        <taxon>Diptera</taxon>
        <taxon>Nematocera</taxon>
        <taxon>Culicoidea</taxon>
        <taxon>Culicidae</taxon>
        <taxon>Culicinae</taxon>
        <taxon>Aedini</taxon>
        <taxon>Aedes</taxon>
        <taxon>Stegomyia</taxon>
    </lineage>
</organism>
<reference evidence="2" key="2">
    <citation type="submission" date="2025-05" db="UniProtKB">
        <authorList>
            <consortium name="EnsemblMetazoa"/>
        </authorList>
    </citation>
    <scope>IDENTIFICATION</scope>
    <source>
        <strain evidence="2">Foshan</strain>
    </source>
</reference>
<dbReference type="GeneID" id="115259366"/>
<sequence length="120" mass="13343">MSHYPPHYIPPTGHGTPLPHNPHEGHISTTVFPPDMNPNYPHQPIGTNPHYPPGGVHPPGHYPPPHLMPPPIDNPSYPPGHYPPGHYPPGHYPPVEGYPPHYPNPYEQGVAYGRKEPEKK</sequence>
<accession>A0ABM1YF83</accession>
<keyword evidence="3" id="KW-1185">Reference proteome</keyword>
<reference evidence="3" key="1">
    <citation type="journal article" date="2015" name="Proc. Natl. Acad. Sci. U.S.A.">
        <title>Genome sequence of the Asian Tiger mosquito, Aedes albopictus, reveals insights into its biology, genetics, and evolution.</title>
        <authorList>
            <person name="Chen X.G."/>
            <person name="Jiang X."/>
            <person name="Gu J."/>
            <person name="Xu M."/>
            <person name="Wu Y."/>
            <person name="Deng Y."/>
            <person name="Zhang C."/>
            <person name="Bonizzoni M."/>
            <person name="Dermauw W."/>
            <person name="Vontas J."/>
            <person name="Armbruster P."/>
            <person name="Huang X."/>
            <person name="Yang Y."/>
            <person name="Zhang H."/>
            <person name="He W."/>
            <person name="Peng H."/>
            <person name="Liu Y."/>
            <person name="Wu K."/>
            <person name="Chen J."/>
            <person name="Lirakis M."/>
            <person name="Topalis P."/>
            <person name="Van Leeuwen T."/>
            <person name="Hall A.B."/>
            <person name="Jiang X."/>
            <person name="Thorpe C."/>
            <person name="Mueller R.L."/>
            <person name="Sun C."/>
            <person name="Waterhouse R.M."/>
            <person name="Yan G."/>
            <person name="Tu Z.J."/>
            <person name="Fang X."/>
            <person name="James A.A."/>
        </authorList>
    </citation>
    <scope>NUCLEOTIDE SEQUENCE [LARGE SCALE GENOMIC DNA]</scope>
    <source>
        <strain evidence="3">Foshan</strain>
    </source>
</reference>
<dbReference type="Proteomes" id="UP000069940">
    <property type="component" value="Unassembled WGS sequence"/>
</dbReference>
<proteinExistence type="predicted"/>
<feature type="region of interest" description="Disordered" evidence="1">
    <location>
        <begin position="1"/>
        <end position="120"/>
    </location>
</feature>
<feature type="compositionally biased region" description="Pro residues" evidence="1">
    <location>
        <begin position="50"/>
        <end position="103"/>
    </location>
</feature>
<protein>
    <submittedName>
        <fullName evidence="2">Uncharacterized protein</fullName>
    </submittedName>
</protein>
<dbReference type="EnsemblMetazoa" id="AALFPA23_008617.R11672">
    <property type="protein sequence ID" value="AALFPA23_008617.P11672"/>
    <property type="gene ID" value="AALFPA23_008617"/>
</dbReference>
<evidence type="ECO:0000313" key="3">
    <source>
        <dbReference type="Proteomes" id="UP000069940"/>
    </source>
</evidence>
<name>A0ABM1YF83_AEDAL</name>
<dbReference type="RefSeq" id="XP_029715776.1">
    <property type="nucleotide sequence ID" value="XM_029859916.2"/>
</dbReference>
<dbReference type="EnsemblMetazoa" id="AALFPA23_020735.R30613">
    <property type="protein sequence ID" value="AALFPA23_020735.P30613"/>
    <property type="gene ID" value="AALFPA23_020735"/>
</dbReference>
<dbReference type="GeneID" id="134285715"/>